<dbReference type="AlphaFoldDB" id="A0A9D1I9P4"/>
<proteinExistence type="predicted"/>
<organism evidence="2 3">
    <name type="scientific">Candidatus Pullichristensenella excrementigallinarum</name>
    <dbReference type="NCBI Taxonomy" id="2840907"/>
    <lineage>
        <taxon>Bacteria</taxon>
        <taxon>Bacillati</taxon>
        <taxon>Bacillota</taxon>
        <taxon>Clostridia</taxon>
        <taxon>Candidatus Pullichristensenella</taxon>
    </lineage>
</organism>
<accession>A0A9D1I9P4</accession>
<dbReference type="Proteomes" id="UP000824072">
    <property type="component" value="Unassembled WGS sequence"/>
</dbReference>
<gene>
    <name evidence="2" type="ORF">IAB02_00875</name>
</gene>
<name>A0A9D1I9P4_9FIRM</name>
<evidence type="ECO:0000259" key="1">
    <source>
        <dbReference type="Pfam" id="PF14238"/>
    </source>
</evidence>
<dbReference type="Pfam" id="PF14238">
    <property type="entry name" value="DUF4340"/>
    <property type="match status" value="1"/>
</dbReference>
<dbReference type="EMBL" id="DVMU01000019">
    <property type="protein sequence ID" value="HIU33090.1"/>
    <property type="molecule type" value="Genomic_DNA"/>
</dbReference>
<reference evidence="2" key="2">
    <citation type="journal article" date="2021" name="PeerJ">
        <title>Extensive microbial diversity within the chicken gut microbiome revealed by metagenomics and culture.</title>
        <authorList>
            <person name="Gilroy R."/>
            <person name="Ravi A."/>
            <person name="Getino M."/>
            <person name="Pursley I."/>
            <person name="Horton D.L."/>
            <person name="Alikhan N.F."/>
            <person name="Baker D."/>
            <person name="Gharbi K."/>
            <person name="Hall N."/>
            <person name="Watson M."/>
            <person name="Adriaenssens E.M."/>
            <person name="Foster-Nyarko E."/>
            <person name="Jarju S."/>
            <person name="Secka A."/>
            <person name="Antonio M."/>
            <person name="Oren A."/>
            <person name="Chaudhuri R.R."/>
            <person name="La Ragione R."/>
            <person name="Hildebrand F."/>
            <person name="Pallen M.J."/>
        </authorList>
    </citation>
    <scope>NUCLEOTIDE SEQUENCE</scope>
    <source>
        <strain evidence="2">ChiHcec3-11533</strain>
    </source>
</reference>
<protein>
    <submittedName>
        <fullName evidence="2">DUF4340 domain-containing protein</fullName>
    </submittedName>
</protein>
<feature type="domain" description="DUF4340" evidence="1">
    <location>
        <begin position="21"/>
        <end position="115"/>
    </location>
</feature>
<sequence>MYLEGDGYVVDDIPSEYVDLESFVAFMTRAGAVSALKQIDRPGDFSLYGLDAPQAQAVIEYEDGKSLSLNIGNQDPVSGNYYLQADGKDAVYLLSKEVAEGFLVDKRAYMDHHVTPQLTVTSPLSAIRDVTLTGKDWEEPIVITAVSGADEDVQLQALSFGAVTHLVSGEGVYELDQTYGIEILGSILDIVALEIVDYNVTDEQFAAYGFEQPDLQVQFTLSGGEEYLLRLVEDGDGFLSNITGKNVIYRIARPAFADVQYEKLMLRYFLSPLLLDITGVTVEFDGEIFEIDYQRISNSEQSATLNGQDVEIDQFQAFYRLITSAAADGEYLPGTDPSGEPVLSITYHYANAQKKDDVLRLYPGSTRRLLVEVNGACEFDIRENFATRVREGIASLESGNAVEETW</sequence>
<evidence type="ECO:0000313" key="3">
    <source>
        <dbReference type="Proteomes" id="UP000824072"/>
    </source>
</evidence>
<evidence type="ECO:0000313" key="2">
    <source>
        <dbReference type="EMBL" id="HIU33090.1"/>
    </source>
</evidence>
<dbReference type="InterPro" id="IPR025641">
    <property type="entry name" value="DUF4340"/>
</dbReference>
<comment type="caution">
    <text evidence="2">The sequence shown here is derived from an EMBL/GenBank/DDBJ whole genome shotgun (WGS) entry which is preliminary data.</text>
</comment>
<reference evidence="2" key="1">
    <citation type="submission" date="2020-10" db="EMBL/GenBank/DDBJ databases">
        <authorList>
            <person name="Gilroy R."/>
        </authorList>
    </citation>
    <scope>NUCLEOTIDE SEQUENCE</scope>
    <source>
        <strain evidence="2">ChiHcec3-11533</strain>
    </source>
</reference>